<sequence length="172" mass="17850">MPTREPIILFYSRSGHSQQLAVALGAALQTPPVRLGARFYGLPALGWLLAGLDGGRGAEPRLREPLPDIEPDALVILIGPVWADGPAAPLNTVAALLRPRGNPVAAILTAAGPDSPDKALTALQARLGRGLVLADSVPNPLEGTPGYGARVADLAGRLRSLMVLPPEREVAS</sequence>
<organism evidence="1 2">
    <name type="scientific">Thalassococcus arenae</name>
    <dbReference type="NCBI Taxonomy" id="2851652"/>
    <lineage>
        <taxon>Bacteria</taxon>
        <taxon>Pseudomonadati</taxon>
        <taxon>Pseudomonadota</taxon>
        <taxon>Alphaproteobacteria</taxon>
        <taxon>Rhodobacterales</taxon>
        <taxon>Roseobacteraceae</taxon>
        <taxon>Thalassococcus</taxon>
    </lineage>
</organism>
<dbReference type="Proteomes" id="UP001166293">
    <property type="component" value="Unassembled WGS sequence"/>
</dbReference>
<dbReference type="RefSeq" id="WP_217776539.1">
    <property type="nucleotide sequence ID" value="NZ_JAHRWL010000001.1"/>
</dbReference>
<protein>
    <recommendedName>
        <fullName evidence="3">Flavodoxin</fullName>
    </recommendedName>
</protein>
<accession>A0ABS6N3U6</accession>
<evidence type="ECO:0008006" key="3">
    <source>
        <dbReference type="Google" id="ProtNLM"/>
    </source>
</evidence>
<reference evidence="1" key="1">
    <citation type="submission" date="2021-06" db="EMBL/GenBank/DDBJ databases">
        <title>Thalassococcus sp. CAU 1522 isolated from sea sand, Republic of Korea.</title>
        <authorList>
            <person name="Kim W."/>
        </authorList>
    </citation>
    <scope>NUCLEOTIDE SEQUENCE</scope>
    <source>
        <strain evidence="1">CAU 1522</strain>
    </source>
</reference>
<name>A0ABS6N3U6_9RHOB</name>
<gene>
    <name evidence="1" type="ORF">KUH32_02780</name>
</gene>
<keyword evidence="2" id="KW-1185">Reference proteome</keyword>
<proteinExistence type="predicted"/>
<evidence type="ECO:0000313" key="2">
    <source>
        <dbReference type="Proteomes" id="UP001166293"/>
    </source>
</evidence>
<comment type="caution">
    <text evidence="1">The sequence shown here is derived from an EMBL/GenBank/DDBJ whole genome shotgun (WGS) entry which is preliminary data.</text>
</comment>
<dbReference type="EMBL" id="JAHRWL010000001">
    <property type="protein sequence ID" value="MBV2358685.1"/>
    <property type="molecule type" value="Genomic_DNA"/>
</dbReference>
<evidence type="ECO:0000313" key="1">
    <source>
        <dbReference type="EMBL" id="MBV2358685.1"/>
    </source>
</evidence>